<organism evidence="4">
    <name type="scientific">marine metagenome</name>
    <dbReference type="NCBI Taxonomy" id="408172"/>
    <lineage>
        <taxon>unclassified sequences</taxon>
        <taxon>metagenomes</taxon>
        <taxon>ecological metagenomes</taxon>
    </lineage>
</organism>
<evidence type="ECO:0000313" key="4">
    <source>
        <dbReference type="EMBL" id="SVC02053.1"/>
    </source>
</evidence>
<dbReference type="Gene3D" id="3.40.309.10">
    <property type="entry name" value="Aldehyde Dehydrogenase, Chain A, domain 2"/>
    <property type="match status" value="1"/>
</dbReference>
<dbReference type="Pfam" id="PF00171">
    <property type="entry name" value="Aldedh"/>
    <property type="match status" value="1"/>
</dbReference>
<sequence>MTTKKILINGQWVNGEDRIVEIRSPHNNELIANVSHASKSQMEEALETASSTFKIVKDLPAHLISDALLTIRDFIKDNSDRFTKALAIEAGKPIKIARVEVDRALHTFETASGEAMRLYGETFPVDQKPWGENRFAMVHRFPLGVVSAITPFNFPLNLVAHKIAPAIASKNTCVQRPATQTPLSSLLLGEAIMETELPKGIVNILPCSTEVASLMIEDSRVKLLSFTGSGAVGWDLKKRANKIPVCLELGGNAGVVIHSDADLEYAVTACANAGFLYSGQSCISVQRIYVHEDVADDFTHRLIEKVNTF</sequence>
<dbReference type="PANTHER" id="PTHR42991">
    <property type="entry name" value="ALDEHYDE DEHYDROGENASE"/>
    <property type="match status" value="1"/>
</dbReference>
<proteinExistence type="inferred from homology"/>
<dbReference type="InterPro" id="IPR015590">
    <property type="entry name" value="Aldehyde_DH_dom"/>
</dbReference>
<accession>A0A382IT48</accession>
<dbReference type="InterPro" id="IPR016162">
    <property type="entry name" value="Ald_DH_N"/>
</dbReference>
<dbReference type="InterPro" id="IPR051020">
    <property type="entry name" value="ALDH-related_metabolic_enz"/>
</dbReference>
<dbReference type="GO" id="GO:0008911">
    <property type="term" value="F:lactaldehyde dehydrogenase (NAD+) activity"/>
    <property type="evidence" value="ECO:0007669"/>
    <property type="project" value="TreeGrafter"/>
</dbReference>
<dbReference type="InterPro" id="IPR016163">
    <property type="entry name" value="Ald_DH_C"/>
</dbReference>
<dbReference type="Gene3D" id="3.40.605.10">
    <property type="entry name" value="Aldehyde Dehydrogenase, Chain A, domain 1"/>
    <property type="match status" value="1"/>
</dbReference>
<reference evidence="4" key="1">
    <citation type="submission" date="2018-05" db="EMBL/GenBank/DDBJ databases">
        <authorList>
            <person name="Lanie J.A."/>
            <person name="Ng W.-L."/>
            <person name="Kazmierczak K.M."/>
            <person name="Andrzejewski T.M."/>
            <person name="Davidsen T.M."/>
            <person name="Wayne K.J."/>
            <person name="Tettelin H."/>
            <person name="Glass J.I."/>
            <person name="Rusch D."/>
            <person name="Podicherti R."/>
            <person name="Tsui H.-C.T."/>
            <person name="Winkler M.E."/>
        </authorList>
    </citation>
    <scope>NUCLEOTIDE SEQUENCE</scope>
</reference>
<comment type="similarity">
    <text evidence="1">Belongs to the aldehyde dehydrogenase family.</text>
</comment>
<name>A0A382IT48_9ZZZZ</name>
<feature type="non-terminal residue" evidence="4">
    <location>
        <position position="309"/>
    </location>
</feature>
<evidence type="ECO:0000259" key="3">
    <source>
        <dbReference type="Pfam" id="PF00171"/>
    </source>
</evidence>
<keyword evidence="2" id="KW-0560">Oxidoreductase</keyword>
<dbReference type="EMBL" id="UINC01069006">
    <property type="protein sequence ID" value="SVC02053.1"/>
    <property type="molecule type" value="Genomic_DNA"/>
</dbReference>
<gene>
    <name evidence="4" type="ORF">METZ01_LOCUS254907</name>
</gene>
<evidence type="ECO:0000256" key="1">
    <source>
        <dbReference type="ARBA" id="ARBA00009986"/>
    </source>
</evidence>
<protein>
    <recommendedName>
        <fullName evidence="3">Aldehyde dehydrogenase domain-containing protein</fullName>
    </recommendedName>
</protein>
<feature type="domain" description="Aldehyde dehydrogenase" evidence="3">
    <location>
        <begin position="12"/>
        <end position="308"/>
    </location>
</feature>
<dbReference type="AlphaFoldDB" id="A0A382IT48"/>
<dbReference type="InterPro" id="IPR016161">
    <property type="entry name" value="Ald_DH/histidinol_DH"/>
</dbReference>
<dbReference type="SUPFAM" id="SSF53720">
    <property type="entry name" value="ALDH-like"/>
    <property type="match status" value="1"/>
</dbReference>
<evidence type="ECO:0000256" key="2">
    <source>
        <dbReference type="ARBA" id="ARBA00023002"/>
    </source>
</evidence>
<dbReference type="PANTHER" id="PTHR42991:SF1">
    <property type="entry name" value="ALDEHYDE DEHYDROGENASE"/>
    <property type="match status" value="1"/>
</dbReference>